<dbReference type="InterPro" id="IPR006616">
    <property type="entry name" value="DM9_repeat"/>
</dbReference>
<dbReference type="PANTHER" id="PTHR31649:SF10">
    <property type="entry name" value="IP19903P-RELATED"/>
    <property type="match status" value="1"/>
</dbReference>
<dbReference type="Proteomes" id="UP000695000">
    <property type="component" value="Unplaced"/>
</dbReference>
<dbReference type="RefSeq" id="XP_017783296.1">
    <property type="nucleotide sequence ID" value="XM_017927807.1"/>
</dbReference>
<gene>
    <name evidence="2" type="primary">LOC108567389</name>
</gene>
<evidence type="ECO:0000313" key="1">
    <source>
        <dbReference type="Proteomes" id="UP000695000"/>
    </source>
</evidence>
<sequence length="197" mass="22188">MENRPYGFNPELFPPDPNTCPPSLSYPPHCYPPSPQTECNDHQQSTGFLYEKRKGYYWVRGNCRSGVPNNAVKGGMDQDGSTIFVGRAEHEGDYIPAKVIPDRNEAYVAYGGEEHSKTEFDILCEQRFRWEVHDGGDVPYGAVEGGRTCDGEKLYIGRVHHEGSHTVGKVHPSHGCCYIPFGGEEIKYEEYEILVLE</sequence>
<protein>
    <submittedName>
        <fullName evidence="2">Natterin-4-like</fullName>
    </submittedName>
</protein>
<dbReference type="GeneID" id="108567389"/>
<dbReference type="Pfam" id="PF11901">
    <property type="entry name" value="DM9"/>
    <property type="match status" value="1"/>
</dbReference>
<accession>A0ABM1N8Z6</accession>
<name>A0ABM1N8Z6_NICVS</name>
<reference evidence="2" key="1">
    <citation type="submission" date="2025-08" db="UniProtKB">
        <authorList>
            <consortium name="RefSeq"/>
        </authorList>
    </citation>
    <scope>IDENTIFICATION</scope>
    <source>
        <tissue evidence="2">Whole Larva</tissue>
    </source>
</reference>
<organism evidence="1 2">
    <name type="scientific">Nicrophorus vespilloides</name>
    <name type="common">Boreal carrion beetle</name>
    <dbReference type="NCBI Taxonomy" id="110193"/>
    <lineage>
        <taxon>Eukaryota</taxon>
        <taxon>Metazoa</taxon>
        <taxon>Ecdysozoa</taxon>
        <taxon>Arthropoda</taxon>
        <taxon>Hexapoda</taxon>
        <taxon>Insecta</taxon>
        <taxon>Pterygota</taxon>
        <taxon>Neoptera</taxon>
        <taxon>Endopterygota</taxon>
        <taxon>Coleoptera</taxon>
        <taxon>Polyphaga</taxon>
        <taxon>Staphyliniformia</taxon>
        <taxon>Silphidae</taxon>
        <taxon>Nicrophorinae</taxon>
        <taxon>Nicrophorus</taxon>
    </lineage>
</organism>
<proteinExistence type="predicted"/>
<keyword evidence="1" id="KW-1185">Reference proteome</keyword>
<dbReference type="PANTHER" id="PTHR31649">
    <property type="entry name" value="AGAP009604-PA"/>
    <property type="match status" value="1"/>
</dbReference>
<dbReference type="SMART" id="SM00696">
    <property type="entry name" value="DM9"/>
    <property type="match status" value="2"/>
</dbReference>
<evidence type="ECO:0000313" key="2">
    <source>
        <dbReference type="RefSeq" id="XP_017783296.1"/>
    </source>
</evidence>